<sequence>MSFSKRSNAAPICRSKPLDSVKNYNDHFFWVDAIAFPLSVPLHKRKTLKKDPFPKSSQYNAKVCDFLRTHTALFWKFPEPFLYWVGISRYYELDENSYPSFLADNNEAMDLFSVIHHAGPTKVRVGKIEKVGDQVSLLEATHGRVVLLVPPILVTAASSEGNMTESIEMLFDEGNGAEKEHSTRGGKKRKATRDASGSTLPSKKLRDDYGTSGASASTGGKSRVVMQDLLDNSKLAVEIEVADATTVPLITSSMTLTPEHEKGDHINSIFGPNLRTKPATMWFVISSDSSHHFGTHAMDVEVSSLIRSIVSDPLVMTTTVTTTAAVETSLVSVPKVTVKPVNPALFRDFMSTSRHGVAGLSSSVHPELSANSFYAIQDLNPETHAPGICSQTCLDAKVWMRAEHTLRKKKILEEKCAQQTDLLKEKDVEIAILKSKLSLKETEAVEAIRLRGHVATVEAAEALHAAELNLLKERKSTLEAKIRASETKATALEYEKAALLIRCLRWRLLVPNFATKSLHGKAGRALSDVAAHNPSADADYVAAVSALSDVDFSLLTLLASQKDASIADIMDSLRLEGHATEISGAGELQPSHEQLMLPIHRPEDNVGDAEARRLSLSDAMVPLIEPLSSENLLGEASTFGVPVTIDAVTTLSTTFAQSVSVSVPLLSVADHGVVHTGPQDKDPSSGRIVFKKEELETSPEPAVGS</sequence>
<protein>
    <recommendedName>
        <fullName evidence="4">Transposase (Putative), gypsy type</fullName>
    </recommendedName>
</protein>
<proteinExistence type="predicted"/>
<feature type="region of interest" description="Disordered" evidence="1">
    <location>
        <begin position="173"/>
        <end position="219"/>
    </location>
</feature>
<name>A0ABQ4X7E2_9ASTR</name>
<keyword evidence="3" id="KW-1185">Reference proteome</keyword>
<evidence type="ECO:0000256" key="1">
    <source>
        <dbReference type="SAM" id="MobiDB-lite"/>
    </source>
</evidence>
<accession>A0ABQ4X7E2</accession>
<dbReference type="EMBL" id="BQNB010009259">
    <property type="protein sequence ID" value="GJS60993.1"/>
    <property type="molecule type" value="Genomic_DNA"/>
</dbReference>
<evidence type="ECO:0000313" key="3">
    <source>
        <dbReference type="Proteomes" id="UP001151760"/>
    </source>
</evidence>
<feature type="compositionally biased region" description="Basic and acidic residues" evidence="1">
    <location>
        <begin position="678"/>
        <end position="695"/>
    </location>
</feature>
<reference evidence="2" key="1">
    <citation type="journal article" date="2022" name="Int. J. Mol. Sci.">
        <title>Draft Genome of Tanacetum Coccineum: Genomic Comparison of Closely Related Tanacetum-Family Plants.</title>
        <authorList>
            <person name="Yamashiro T."/>
            <person name="Shiraishi A."/>
            <person name="Nakayama K."/>
            <person name="Satake H."/>
        </authorList>
    </citation>
    <scope>NUCLEOTIDE SEQUENCE</scope>
</reference>
<dbReference type="Proteomes" id="UP001151760">
    <property type="component" value="Unassembled WGS sequence"/>
</dbReference>
<feature type="region of interest" description="Disordered" evidence="1">
    <location>
        <begin position="674"/>
        <end position="705"/>
    </location>
</feature>
<evidence type="ECO:0008006" key="4">
    <source>
        <dbReference type="Google" id="ProtNLM"/>
    </source>
</evidence>
<comment type="caution">
    <text evidence="2">The sequence shown here is derived from an EMBL/GenBank/DDBJ whole genome shotgun (WGS) entry which is preliminary data.</text>
</comment>
<reference evidence="2" key="2">
    <citation type="submission" date="2022-01" db="EMBL/GenBank/DDBJ databases">
        <authorList>
            <person name="Yamashiro T."/>
            <person name="Shiraishi A."/>
            <person name="Satake H."/>
            <person name="Nakayama K."/>
        </authorList>
    </citation>
    <scope>NUCLEOTIDE SEQUENCE</scope>
</reference>
<organism evidence="2 3">
    <name type="scientific">Tanacetum coccineum</name>
    <dbReference type="NCBI Taxonomy" id="301880"/>
    <lineage>
        <taxon>Eukaryota</taxon>
        <taxon>Viridiplantae</taxon>
        <taxon>Streptophyta</taxon>
        <taxon>Embryophyta</taxon>
        <taxon>Tracheophyta</taxon>
        <taxon>Spermatophyta</taxon>
        <taxon>Magnoliopsida</taxon>
        <taxon>eudicotyledons</taxon>
        <taxon>Gunneridae</taxon>
        <taxon>Pentapetalae</taxon>
        <taxon>asterids</taxon>
        <taxon>campanulids</taxon>
        <taxon>Asterales</taxon>
        <taxon>Asteraceae</taxon>
        <taxon>Asteroideae</taxon>
        <taxon>Anthemideae</taxon>
        <taxon>Anthemidinae</taxon>
        <taxon>Tanacetum</taxon>
    </lineage>
</organism>
<feature type="compositionally biased region" description="Low complexity" evidence="1">
    <location>
        <begin position="210"/>
        <end position="219"/>
    </location>
</feature>
<gene>
    <name evidence="2" type="ORF">Tco_0655777</name>
</gene>
<evidence type="ECO:0000313" key="2">
    <source>
        <dbReference type="EMBL" id="GJS60993.1"/>
    </source>
</evidence>